<protein>
    <recommendedName>
        <fullName evidence="2">ribonuclease H</fullName>
        <ecNumber evidence="2">3.1.26.4</ecNumber>
    </recommendedName>
</protein>
<dbReference type="EMBL" id="QRBI01000139">
    <property type="protein sequence ID" value="RMC01261.1"/>
    <property type="molecule type" value="Genomic_DNA"/>
</dbReference>
<dbReference type="EC" id="3.1.26.4" evidence="2"/>
<evidence type="ECO:0000256" key="8">
    <source>
        <dbReference type="PROSITE-ProRule" id="PRU00047"/>
    </source>
</evidence>
<evidence type="ECO:0000256" key="4">
    <source>
        <dbReference type="ARBA" id="ARBA00022723"/>
    </source>
</evidence>
<dbReference type="OrthoDB" id="9838443at2759"/>
<dbReference type="PANTHER" id="PTHR40389:SF2">
    <property type="entry name" value="ENDOGENOUS RETROVIRUS GROUP K MEMBER 24 GAG POLYPROTEIN-RELATED"/>
    <property type="match status" value="1"/>
</dbReference>
<dbReference type="SUPFAM" id="SSF58069">
    <property type="entry name" value="Virus ectodomain"/>
    <property type="match status" value="1"/>
</dbReference>
<comment type="similarity">
    <text evidence="1">Belongs to the beta type-B retroviral polymerase family. HERV class-II K(HML-2) pol subfamily.</text>
</comment>
<dbReference type="InterPro" id="IPR050195">
    <property type="entry name" value="Primate_lentivir_Gag_pol-like"/>
</dbReference>
<dbReference type="GO" id="GO:0003676">
    <property type="term" value="F:nucleic acid binding"/>
    <property type="evidence" value="ECO:0007669"/>
    <property type="project" value="InterPro"/>
</dbReference>
<proteinExistence type="inferred from homology"/>
<organism evidence="11 12">
    <name type="scientific">Hirundo rustica rustica</name>
    <dbReference type="NCBI Taxonomy" id="333673"/>
    <lineage>
        <taxon>Eukaryota</taxon>
        <taxon>Metazoa</taxon>
        <taxon>Chordata</taxon>
        <taxon>Craniata</taxon>
        <taxon>Vertebrata</taxon>
        <taxon>Euteleostomi</taxon>
        <taxon>Archelosauria</taxon>
        <taxon>Archosauria</taxon>
        <taxon>Dinosauria</taxon>
        <taxon>Saurischia</taxon>
        <taxon>Theropoda</taxon>
        <taxon>Coelurosauria</taxon>
        <taxon>Aves</taxon>
        <taxon>Neognathae</taxon>
        <taxon>Neoaves</taxon>
        <taxon>Telluraves</taxon>
        <taxon>Australaves</taxon>
        <taxon>Passeriformes</taxon>
        <taxon>Sylvioidea</taxon>
        <taxon>Hirundinidae</taxon>
        <taxon>Hirundo</taxon>
    </lineage>
</organism>
<evidence type="ECO:0000259" key="10">
    <source>
        <dbReference type="PROSITE" id="PS50158"/>
    </source>
</evidence>
<keyword evidence="4" id="KW-0479">Metal-binding</keyword>
<dbReference type="STRING" id="333673.A0A3M0JLT6"/>
<accession>A0A3M0JLT6</accession>
<dbReference type="PANTHER" id="PTHR40389">
    <property type="entry name" value="ENDOGENOUS RETROVIRUS GROUP K MEMBER 24 GAG POLYPROTEIN-RELATED"/>
    <property type="match status" value="1"/>
</dbReference>
<sequence>MLCQVSSLTLKTAVDEEGNALTLDHLMGEGRWTAPVDQANIIPPKALDVVRDHAMTAFFGMAPDGPVTSYSEIFQEQEESFTAFVERLTRAVELQIPDVTARRGILREMAFNNANSPCRTAILSLPLDPPPTPAEMLRVCQIKVPLLQAGETPQQKKTPKVATATTQPSSGPTPQRRPYIPNRQCCYLCGDVGHWVTQCYLKRDFDNFKNKKGGDSRHSPYRLRLTEGLHLRTADWVLASVNTEEQGPWPVEEAADKAIIHHYMDDVLVCAPNDDVLSHALDLTINALIAAGFELQEEKVQRMPPWRYLGLEISKRTIVPQKLEIKTKRKLSHNSAIQKRDLSTIDPDCDHEIVHWSKAKGVAVTIFLPWVAIAKALGELAHLECWVAKQANLTTDALTNLLGEEETSRQATLQNRAAIDYLLLLHGHRCEEFEGLCCFNLLSKAEENIHATIQRMKEMITNIKREAGGWLDELFGNWGLTGWVSST</sequence>
<evidence type="ECO:0000256" key="7">
    <source>
        <dbReference type="ARBA" id="ARBA00023268"/>
    </source>
</evidence>
<dbReference type="Gene3D" id="1.10.375.10">
    <property type="entry name" value="Human Immunodeficiency Virus Type 1 Capsid Protein"/>
    <property type="match status" value="1"/>
</dbReference>
<dbReference type="InterPro" id="IPR001878">
    <property type="entry name" value="Znf_CCHC"/>
</dbReference>
<dbReference type="InterPro" id="IPR036875">
    <property type="entry name" value="Znf_CCHC_sf"/>
</dbReference>
<reference evidence="11 12" key="1">
    <citation type="submission" date="2018-07" db="EMBL/GenBank/DDBJ databases">
        <title>A high quality draft genome assembly of the barn swallow (H. rustica rustica).</title>
        <authorList>
            <person name="Formenti G."/>
            <person name="Chiara M."/>
            <person name="Poveda L."/>
            <person name="Francoijs K.-J."/>
            <person name="Bonisoli-Alquati A."/>
            <person name="Canova L."/>
            <person name="Gianfranceschi L."/>
            <person name="Horner D.S."/>
            <person name="Saino N."/>
        </authorList>
    </citation>
    <scope>NUCLEOTIDE SEQUENCE [LARGE SCALE GENOMIC DNA]</scope>
    <source>
        <strain evidence="11">Chelidonia</strain>
        <tissue evidence="11">Blood</tissue>
    </source>
</reference>
<evidence type="ECO:0000256" key="6">
    <source>
        <dbReference type="ARBA" id="ARBA00022833"/>
    </source>
</evidence>
<dbReference type="InterPro" id="IPR008916">
    <property type="entry name" value="Retrov_capsid_C"/>
</dbReference>
<dbReference type="GO" id="GO:0008270">
    <property type="term" value="F:zinc ion binding"/>
    <property type="evidence" value="ECO:0007669"/>
    <property type="project" value="UniProtKB-KW"/>
</dbReference>
<gene>
    <name evidence="11" type="ORF">DUI87_22210</name>
</gene>
<evidence type="ECO:0000256" key="5">
    <source>
        <dbReference type="ARBA" id="ARBA00022771"/>
    </source>
</evidence>
<dbReference type="Pfam" id="PF19317">
    <property type="entry name" value="Gag_p24_C"/>
    <property type="match status" value="1"/>
</dbReference>
<evidence type="ECO:0000256" key="2">
    <source>
        <dbReference type="ARBA" id="ARBA00012180"/>
    </source>
</evidence>
<evidence type="ECO:0000256" key="3">
    <source>
        <dbReference type="ARBA" id="ARBA00022707"/>
    </source>
</evidence>
<evidence type="ECO:0000313" key="12">
    <source>
        <dbReference type="Proteomes" id="UP000269221"/>
    </source>
</evidence>
<dbReference type="Gene3D" id="3.30.70.270">
    <property type="match status" value="1"/>
</dbReference>
<evidence type="ECO:0000256" key="9">
    <source>
        <dbReference type="SAM" id="MobiDB-lite"/>
    </source>
</evidence>
<dbReference type="InterPro" id="IPR045345">
    <property type="entry name" value="Gag_p24_C"/>
</dbReference>
<dbReference type="InterPro" id="IPR000477">
    <property type="entry name" value="RT_dom"/>
</dbReference>
<dbReference type="Gene3D" id="1.10.1200.30">
    <property type="match status" value="1"/>
</dbReference>
<feature type="domain" description="CCHC-type" evidence="10">
    <location>
        <begin position="186"/>
        <end position="199"/>
    </location>
</feature>
<dbReference type="GO" id="GO:0016032">
    <property type="term" value="P:viral process"/>
    <property type="evidence" value="ECO:0007669"/>
    <property type="project" value="InterPro"/>
</dbReference>
<evidence type="ECO:0000313" key="11">
    <source>
        <dbReference type="EMBL" id="RMC01261.1"/>
    </source>
</evidence>
<dbReference type="AlphaFoldDB" id="A0A3M0JLT6"/>
<keyword evidence="3" id="KW-0449">Lipoprotein</keyword>
<keyword evidence="6" id="KW-0862">Zinc</keyword>
<dbReference type="InterPro" id="IPR043128">
    <property type="entry name" value="Rev_trsase/Diguanyl_cyclase"/>
</dbReference>
<dbReference type="SUPFAM" id="SSF47353">
    <property type="entry name" value="Retrovirus capsid dimerization domain-like"/>
    <property type="match status" value="1"/>
</dbReference>
<dbReference type="SUPFAM" id="SSF57756">
    <property type="entry name" value="Retrovirus zinc finger-like domains"/>
    <property type="match status" value="1"/>
</dbReference>
<dbReference type="InterPro" id="IPR043502">
    <property type="entry name" value="DNA/RNA_pol_sf"/>
</dbReference>
<keyword evidence="5 8" id="KW-0863">Zinc-finger</keyword>
<feature type="region of interest" description="Disordered" evidence="9">
    <location>
        <begin position="151"/>
        <end position="176"/>
    </location>
</feature>
<dbReference type="SUPFAM" id="SSF56672">
    <property type="entry name" value="DNA/RNA polymerases"/>
    <property type="match status" value="1"/>
</dbReference>
<dbReference type="GO" id="GO:0004523">
    <property type="term" value="F:RNA-DNA hybrid ribonuclease activity"/>
    <property type="evidence" value="ECO:0007669"/>
    <property type="project" value="UniProtKB-EC"/>
</dbReference>
<dbReference type="Proteomes" id="UP000269221">
    <property type="component" value="Unassembled WGS sequence"/>
</dbReference>
<dbReference type="Gene3D" id="1.10.287.210">
    <property type="match status" value="1"/>
</dbReference>
<keyword evidence="12" id="KW-1185">Reference proteome</keyword>
<keyword evidence="3" id="KW-0519">Myristate</keyword>
<name>A0A3M0JLT6_HIRRU</name>
<dbReference type="PROSITE" id="PS50158">
    <property type="entry name" value="ZF_CCHC"/>
    <property type="match status" value="1"/>
</dbReference>
<keyword evidence="7" id="KW-0511">Multifunctional enzyme</keyword>
<dbReference type="InterPro" id="IPR008919">
    <property type="entry name" value="Retrov_capsid_N"/>
</dbReference>
<dbReference type="Pfam" id="PF00078">
    <property type="entry name" value="RVT_1"/>
    <property type="match status" value="1"/>
</dbReference>
<comment type="caution">
    <text evidence="11">The sequence shown here is derived from an EMBL/GenBank/DDBJ whole genome shotgun (WGS) entry which is preliminary data.</text>
</comment>
<evidence type="ECO:0000256" key="1">
    <source>
        <dbReference type="ARBA" id="ARBA00010879"/>
    </source>
</evidence>
<feature type="compositionally biased region" description="Polar residues" evidence="9">
    <location>
        <begin position="163"/>
        <end position="173"/>
    </location>
</feature>